<dbReference type="PIRSF" id="PIRSF017082">
    <property type="entry name" value="YflP"/>
    <property type="match status" value="1"/>
</dbReference>
<proteinExistence type="inferred from homology"/>
<dbReference type="PANTHER" id="PTHR42928:SF5">
    <property type="entry name" value="BLR1237 PROTEIN"/>
    <property type="match status" value="1"/>
</dbReference>
<keyword evidence="4" id="KW-1185">Reference proteome</keyword>
<dbReference type="InterPro" id="IPR042100">
    <property type="entry name" value="Bug_dom1"/>
</dbReference>
<dbReference type="SUPFAM" id="SSF53850">
    <property type="entry name" value="Periplasmic binding protein-like II"/>
    <property type="match status" value="1"/>
</dbReference>
<dbReference type="AlphaFoldDB" id="A0A261SMS9"/>
<reference evidence="4" key="1">
    <citation type="submission" date="2017-05" db="EMBL/GenBank/DDBJ databases">
        <title>Complete and WGS of Bordetella genogroups.</title>
        <authorList>
            <person name="Spilker T."/>
            <person name="Lipuma J."/>
        </authorList>
    </citation>
    <scope>NUCLEOTIDE SEQUENCE [LARGE SCALE GENOMIC DNA]</scope>
    <source>
        <strain evidence="4">AU16122</strain>
    </source>
</reference>
<protein>
    <submittedName>
        <fullName evidence="3">ABC transporter substrate-binding protein</fullName>
    </submittedName>
</protein>
<dbReference type="CDD" id="cd07012">
    <property type="entry name" value="PBP2_Bug_TTT"/>
    <property type="match status" value="1"/>
</dbReference>
<dbReference type="PROSITE" id="PS51318">
    <property type="entry name" value="TAT"/>
    <property type="match status" value="1"/>
</dbReference>
<organism evidence="3 4">
    <name type="scientific">Bordetella genomosp. 10</name>
    <dbReference type="NCBI Taxonomy" id="1416804"/>
    <lineage>
        <taxon>Bacteria</taxon>
        <taxon>Pseudomonadati</taxon>
        <taxon>Pseudomonadota</taxon>
        <taxon>Betaproteobacteria</taxon>
        <taxon>Burkholderiales</taxon>
        <taxon>Alcaligenaceae</taxon>
        <taxon>Bordetella</taxon>
    </lineage>
</organism>
<dbReference type="EMBL" id="NEVM01000001">
    <property type="protein sequence ID" value="OZI38401.1"/>
    <property type="molecule type" value="Genomic_DNA"/>
</dbReference>
<dbReference type="InterPro" id="IPR006311">
    <property type="entry name" value="TAT_signal"/>
</dbReference>
<sequence length="351" mass="36822">MQKKNDVTPGAAHPARRDEPASAQRRSTLGLLGAGALATLTPWLPARAAGGSMDKWPDKPINYVVPFPPGGLTDVAARQAAKALGTAENWNVVVENKPGGSANIGAAYVARAQPDGYTWLAMTLSHAANATLFKGKAGYDLLKDLVPVACMASSSMMVVVNPKSSIKTMDDLLQAAKTRSLSAASSGNGTPPHLTLALYQRLTGTKLLHVPYKGGAPSLTDLIGGQVDVIFSNYPESLAYVKSGTLRALAVSSKTRSPELPNVPTVEEAGLPGLVVANFTGVMAPAGTPQPLVDRIGKAIVKQIRQPEMTKSLVTLGFGAQPMEAAEFGPYLKGEVERWARIIHDANIQVG</sequence>
<dbReference type="Gene3D" id="3.40.190.10">
    <property type="entry name" value="Periplasmic binding protein-like II"/>
    <property type="match status" value="1"/>
</dbReference>
<evidence type="ECO:0000313" key="3">
    <source>
        <dbReference type="EMBL" id="OZI38401.1"/>
    </source>
</evidence>
<comment type="similarity">
    <text evidence="1">Belongs to the UPF0065 (bug) family.</text>
</comment>
<accession>A0A261SMS9</accession>
<gene>
    <name evidence="3" type="ORF">CAL29_08820</name>
</gene>
<dbReference type="PANTHER" id="PTHR42928">
    <property type="entry name" value="TRICARBOXYLATE-BINDING PROTEIN"/>
    <property type="match status" value="1"/>
</dbReference>
<dbReference type="Gene3D" id="3.40.190.150">
    <property type="entry name" value="Bordetella uptake gene, domain 1"/>
    <property type="match status" value="1"/>
</dbReference>
<dbReference type="Pfam" id="PF03401">
    <property type="entry name" value="TctC"/>
    <property type="match status" value="1"/>
</dbReference>
<evidence type="ECO:0000256" key="1">
    <source>
        <dbReference type="ARBA" id="ARBA00006987"/>
    </source>
</evidence>
<name>A0A261SMS9_9BORD</name>
<dbReference type="InterPro" id="IPR005064">
    <property type="entry name" value="BUG"/>
</dbReference>
<dbReference type="OrthoDB" id="8678477at2"/>
<evidence type="ECO:0000256" key="2">
    <source>
        <dbReference type="SAM" id="MobiDB-lite"/>
    </source>
</evidence>
<comment type="caution">
    <text evidence="3">The sequence shown here is derived from an EMBL/GenBank/DDBJ whole genome shotgun (WGS) entry which is preliminary data.</text>
</comment>
<dbReference type="Proteomes" id="UP000216020">
    <property type="component" value="Unassembled WGS sequence"/>
</dbReference>
<feature type="region of interest" description="Disordered" evidence="2">
    <location>
        <begin position="1"/>
        <end position="25"/>
    </location>
</feature>
<dbReference type="RefSeq" id="WP_094852495.1">
    <property type="nucleotide sequence ID" value="NZ_NEVM01000001.1"/>
</dbReference>
<evidence type="ECO:0000313" key="4">
    <source>
        <dbReference type="Proteomes" id="UP000216020"/>
    </source>
</evidence>